<dbReference type="GO" id="GO:0070145">
    <property type="term" value="P:mitochondrial asparaginyl-tRNA aminoacylation"/>
    <property type="evidence" value="ECO:0007669"/>
    <property type="project" value="EnsemblFungi"/>
</dbReference>
<dbReference type="InterPro" id="IPR002312">
    <property type="entry name" value="Asp/Asn-tRNA-synth_IIb"/>
</dbReference>
<accession>N1PEC1</accession>
<dbReference type="Gene3D" id="2.40.50.140">
    <property type="entry name" value="Nucleic acid-binding proteins"/>
    <property type="match status" value="1"/>
</dbReference>
<dbReference type="STRING" id="675120.N1PEC1"/>
<organism evidence="9 10">
    <name type="scientific">Dothistroma septosporum (strain NZE10 / CBS 128990)</name>
    <name type="common">Red band needle blight fungus</name>
    <name type="synonym">Mycosphaerella pini</name>
    <dbReference type="NCBI Taxonomy" id="675120"/>
    <lineage>
        <taxon>Eukaryota</taxon>
        <taxon>Fungi</taxon>
        <taxon>Dikarya</taxon>
        <taxon>Ascomycota</taxon>
        <taxon>Pezizomycotina</taxon>
        <taxon>Dothideomycetes</taxon>
        <taxon>Dothideomycetidae</taxon>
        <taxon>Mycosphaerellales</taxon>
        <taxon>Mycosphaerellaceae</taxon>
        <taxon>Dothistroma</taxon>
    </lineage>
</organism>
<dbReference type="OrthoDB" id="43906at2759"/>
<dbReference type="Proteomes" id="UP000016933">
    <property type="component" value="Unassembled WGS sequence"/>
</dbReference>
<evidence type="ECO:0000256" key="5">
    <source>
        <dbReference type="ARBA" id="ARBA00022840"/>
    </source>
</evidence>
<keyword evidence="3" id="KW-0436">Ligase</keyword>
<evidence type="ECO:0000256" key="1">
    <source>
        <dbReference type="ARBA" id="ARBA00008226"/>
    </source>
</evidence>
<name>N1PEC1_DOTSN</name>
<feature type="domain" description="Aminoacyl-transfer RNA synthetases class-II family profile" evidence="8">
    <location>
        <begin position="159"/>
        <end position="499"/>
    </location>
</feature>
<dbReference type="GO" id="GO:0005739">
    <property type="term" value="C:mitochondrion"/>
    <property type="evidence" value="ECO:0007669"/>
    <property type="project" value="EnsemblFungi"/>
</dbReference>
<dbReference type="Gene3D" id="3.30.930.10">
    <property type="entry name" value="Bira Bifunctional Protein, Domain 2"/>
    <property type="match status" value="1"/>
</dbReference>
<dbReference type="InterPro" id="IPR045864">
    <property type="entry name" value="aa-tRNA-synth_II/BPL/LPL"/>
</dbReference>
<dbReference type="SUPFAM" id="SSF50249">
    <property type="entry name" value="Nucleic acid-binding proteins"/>
    <property type="match status" value="1"/>
</dbReference>
<evidence type="ECO:0000256" key="6">
    <source>
        <dbReference type="ARBA" id="ARBA00022917"/>
    </source>
</evidence>
<dbReference type="EC" id="6.1.1.22" evidence="2"/>
<dbReference type="PRINTS" id="PR01042">
    <property type="entry name" value="TRNASYNTHASP"/>
</dbReference>
<evidence type="ECO:0000256" key="4">
    <source>
        <dbReference type="ARBA" id="ARBA00022741"/>
    </source>
</evidence>
<dbReference type="GO" id="GO:0003676">
    <property type="term" value="F:nucleic acid binding"/>
    <property type="evidence" value="ECO:0007669"/>
    <property type="project" value="InterPro"/>
</dbReference>
<dbReference type="InterPro" id="IPR004364">
    <property type="entry name" value="Aa-tRNA-synt_II"/>
</dbReference>
<dbReference type="InterPro" id="IPR012340">
    <property type="entry name" value="NA-bd_OB-fold"/>
</dbReference>
<keyword evidence="7" id="KW-0030">Aminoacyl-tRNA synthetase</keyword>
<keyword evidence="4" id="KW-0547">Nucleotide-binding</keyword>
<reference evidence="9 10" key="2">
    <citation type="journal article" date="2012" name="PLoS Pathog.">
        <title>Diverse lifestyles and strategies of plant pathogenesis encoded in the genomes of eighteen Dothideomycetes fungi.</title>
        <authorList>
            <person name="Ohm R.A."/>
            <person name="Feau N."/>
            <person name="Henrissat B."/>
            <person name="Schoch C.L."/>
            <person name="Horwitz B.A."/>
            <person name="Barry K.W."/>
            <person name="Condon B.J."/>
            <person name="Copeland A.C."/>
            <person name="Dhillon B."/>
            <person name="Glaser F."/>
            <person name="Hesse C.N."/>
            <person name="Kosti I."/>
            <person name="LaButti K."/>
            <person name="Lindquist E.A."/>
            <person name="Lucas S."/>
            <person name="Salamov A.A."/>
            <person name="Bradshaw R.E."/>
            <person name="Ciuffetti L."/>
            <person name="Hamelin R.C."/>
            <person name="Kema G.H.J."/>
            <person name="Lawrence C."/>
            <person name="Scott J.A."/>
            <person name="Spatafora J.W."/>
            <person name="Turgeon B.G."/>
            <person name="de Wit P.J.G.M."/>
            <person name="Zhong S."/>
            <person name="Goodwin S.B."/>
            <person name="Grigoriev I.V."/>
        </authorList>
    </citation>
    <scope>NUCLEOTIDE SEQUENCE [LARGE SCALE GENOMIC DNA]</scope>
    <source>
        <strain evidence="10">NZE10 / CBS 128990</strain>
    </source>
</reference>
<dbReference type="eggNOG" id="KOG0554">
    <property type="taxonomic scope" value="Eukaryota"/>
</dbReference>
<reference evidence="10" key="1">
    <citation type="journal article" date="2012" name="PLoS Genet.">
        <title>The genomes of the fungal plant pathogens Cladosporium fulvum and Dothistroma septosporum reveal adaptation to different hosts and lifestyles but also signatures of common ancestry.</title>
        <authorList>
            <person name="de Wit P.J.G.M."/>
            <person name="van der Burgt A."/>
            <person name="Oekmen B."/>
            <person name="Stergiopoulos I."/>
            <person name="Abd-Elsalam K.A."/>
            <person name="Aerts A.L."/>
            <person name="Bahkali A.H."/>
            <person name="Beenen H.G."/>
            <person name="Chettri P."/>
            <person name="Cox M.P."/>
            <person name="Datema E."/>
            <person name="de Vries R.P."/>
            <person name="Dhillon B."/>
            <person name="Ganley A.R."/>
            <person name="Griffiths S.A."/>
            <person name="Guo Y."/>
            <person name="Hamelin R.C."/>
            <person name="Henrissat B."/>
            <person name="Kabir M.S."/>
            <person name="Jashni M.K."/>
            <person name="Kema G."/>
            <person name="Klaubauf S."/>
            <person name="Lapidus A."/>
            <person name="Levasseur A."/>
            <person name="Lindquist E."/>
            <person name="Mehrabi R."/>
            <person name="Ohm R.A."/>
            <person name="Owen T.J."/>
            <person name="Salamov A."/>
            <person name="Schwelm A."/>
            <person name="Schijlen E."/>
            <person name="Sun H."/>
            <person name="van den Burg H.A."/>
            <person name="van Ham R.C.H.J."/>
            <person name="Zhang S."/>
            <person name="Goodwin S.B."/>
            <person name="Grigoriev I.V."/>
            <person name="Collemare J."/>
            <person name="Bradshaw R.E."/>
        </authorList>
    </citation>
    <scope>NUCLEOTIDE SEQUENCE [LARGE SCALE GENOMIC DNA]</scope>
    <source>
        <strain evidence="10">NZE10 / CBS 128990</strain>
    </source>
</reference>
<evidence type="ECO:0000259" key="8">
    <source>
        <dbReference type="PROSITE" id="PS50862"/>
    </source>
</evidence>
<dbReference type="Pfam" id="PF00152">
    <property type="entry name" value="tRNA-synt_2"/>
    <property type="match status" value="1"/>
</dbReference>
<protein>
    <recommendedName>
        <fullName evidence="2">asparagine--tRNA ligase</fullName>
        <ecNumber evidence="2">6.1.1.22</ecNumber>
    </recommendedName>
</protein>
<evidence type="ECO:0000313" key="10">
    <source>
        <dbReference type="Proteomes" id="UP000016933"/>
    </source>
</evidence>
<keyword evidence="10" id="KW-1185">Reference proteome</keyword>
<evidence type="ECO:0000256" key="3">
    <source>
        <dbReference type="ARBA" id="ARBA00022598"/>
    </source>
</evidence>
<dbReference type="SUPFAM" id="SSF55681">
    <property type="entry name" value="Class II aaRS and biotin synthetases"/>
    <property type="match status" value="1"/>
</dbReference>
<dbReference type="HOGENOM" id="CLU_004553_2_0_1"/>
<dbReference type="NCBIfam" id="TIGR00457">
    <property type="entry name" value="asnS"/>
    <property type="match status" value="1"/>
</dbReference>
<dbReference type="CDD" id="cd04318">
    <property type="entry name" value="EcAsnRS_like_N"/>
    <property type="match status" value="1"/>
</dbReference>
<dbReference type="InterPro" id="IPR004365">
    <property type="entry name" value="NA-bd_OB_tRNA"/>
</dbReference>
<evidence type="ECO:0000256" key="7">
    <source>
        <dbReference type="ARBA" id="ARBA00023146"/>
    </source>
</evidence>
<gene>
    <name evidence="9" type="ORF">DOTSEDRAFT_74719</name>
</gene>
<comment type="similarity">
    <text evidence="1">Belongs to the class-II aminoacyl-tRNA synthetase family.</text>
</comment>
<proteinExistence type="inferred from homology"/>
<dbReference type="PROSITE" id="PS50862">
    <property type="entry name" value="AA_TRNA_LIGASE_II"/>
    <property type="match status" value="1"/>
</dbReference>
<dbReference type="InterPro" id="IPR004522">
    <property type="entry name" value="Asn-tRNA-ligase"/>
</dbReference>
<evidence type="ECO:0000313" key="9">
    <source>
        <dbReference type="EMBL" id="EME39940.1"/>
    </source>
</evidence>
<dbReference type="GO" id="GO:0004816">
    <property type="term" value="F:asparagine-tRNA ligase activity"/>
    <property type="evidence" value="ECO:0007669"/>
    <property type="project" value="UniProtKB-EC"/>
</dbReference>
<dbReference type="Pfam" id="PF01336">
    <property type="entry name" value="tRNA_anti-codon"/>
    <property type="match status" value="1"/>
</dbReference>
<evidence type="ECO:0000256" key="2">
    <source>
        <dbReference type="ARBA" id="ARBA00012816"/>
    </source>
</evidence>
<dbReference type="InterPro" id="IPR006195">
    <property type="entry name" value="aa-tRNA-synth_II"/>
</dbReference>
<keyword evidence="6" id="KW-0648">Protein biosynthesis</keyword>
<sequence>MRAWRPALCAFQLHNVIRPFSAATTLRCPLEKPKAIAELLQKNERSDDVEIDGWVRSVRKQKRIAFIALGDGSTIDPLQAVLKPEQAADLSHGTAVRIRGSWEPSQGGKQSFELHTKDVAMQGENDAESNPLQPKFQTAEYLRTISHLRPRIPANALLLRLRSQVIASVTRWFGDQDFVQTHTPIITSSDCEGAGEVFTISSNVAENAPLKSEPQGEAQVEHFFRSPKYTTVSSQLHLEALAQAVNRVWTLSPTFRAEKSDTARHLSEFYMLEAEQCFVKDLNDVMDVVEGMMRAVVNDLQASRLGRELLRAREASAKEKDVSDDPTTTAASLAQRWQGIVSADAWPRIAYEQAVIQLNKAGFSLAYESGLETEHERWVAQNVGRGRPVFVTDYPAIQKPFYMIPNASSGNIRGTDTVACFDLLVPDLAELAGGSLREHRSKELLEAMQKKGLAGGNLDWYRDLRKYGSVPHGGFGLGFDRLLCYLGGVGNIRDVVAFPRWYGRCDC</sequence>
<dbReference type="OMA" id="PEMAFYD"/>
<keyword evidence="5" id="KW-0067">ATP-binding</keyword>
<dbReference type="EMBL" id="KB446544">
    <property type="protein sequence ID" value="EME39940.1"/>
    <property type="molecule type" value="Genomic_DNA"/>
</dbReference>
<dbReference type="PANTHER" id="PTHR22594">
    <property type="entry name" value="ASPARTYL/LYSYL-TRNA SYNTHETASE"/>
    <property type="match status" value="1"/>
</dbReference>
<dbReference type="GO" id="GO:0005524">
    <property type="term" value="F:ATP binding"/>
    <property type="evidence" value="ECO:0007669"/>
    <property type="project" value="UniProtKB-KW"/>
</dbReference>
<dbReference type="PANTHER" id="PTHR22594:SF34">
    <property type="entry name" value="ASPARAGINE--TRNA LIGASE, MITOCHONDRIAL-RELATED"/>
    <property type="match status" value="1"/>
</dbReference>
<dbReference type="AlphaFoldDB" id="N1PEC1"/>